<keyword evidence="2" id="KW-1185">Reference proteome</keyword>
<dbReference type="EMBL" id="JAYKXP010000154">
    <property type="protein sequence ID" value="KAK7022023.1"/>
    <property type="molecule type" value="Genomic_DNA"/>
</dbReference>
<reference evidence="1 2" key="1">
    <citation type="submission" date="2024-01" db="EMBL/GenBank/DDBJ databases">
        <title>A draft genome for a cacao thread blight-causing isolate of Paramarasmius palmivorus.</title>
        <authorList>
            <person name="Baruah I.K."/>
            <person name="Bukari Y."/>
            <person name="Amoako-Attah I."/>
            <person name="Meinhardt L.W."/>
            <person name="Bailey B.A."/>
            <person name="Cohen S.P."/>
        </authorList>
    </citation>
    <scope>NUCLEOTIDE SEQUENCE [LARGE SCALE GENOMIC DNA]</scope>
    <source>
        <strain evidence="1 2">GH-12</strain>
    </source>
</reference>
<protein>
    <submittedName>
        <fullName evidence="1">Uncharacterized protein</fullName>
    </submittedName>
</protein>
<gene>
    <name evidence="1" type="ORF">VNI00_017056</name>
</gene>
<dbReference type="Proteomes" id="UP001383192">
    <property type="component" value="Unassembled WGS sequence"/>
</dbReference>
<comment type="caution">
    <text evidence="1">The sequence shown here is derived from an EMBL/GenBank/DDBJ whole genome shotgun (WGS) entry which is preliminary data.</text>
</comment>
<name>A0AAW0B858_9AGAR</name>
<feature type="non-terminal residue" evidence="1">
    <location>
        <position position="1"/>
    </location>
</feature>
<organism evidence="1 2">
    <name type="scientific">Paramarasmius palmivorus</name>
    <dbReference type="NCBI Taxonomy" id="297713"/>
    <lineage>
        <taxon>Eukaryota</taxon>
        <taxon>Fungi</taxon>
        <taxon>Dikarya</taxon>
        <taxon>Basidiomycota</taxon>
        <taxon>Agaricomycotina</taxon>
        <taxon>Agaricomycetes</taxon>
        <taxon>Agaricomycetidae</taxon>
        <taxon>Agaricales</taxon>
        <taxon>Marasmiineae</taxon>
        <taxon>Marasmiaceae</taxon>
        <taxon>Paramarasmius</taxon>
    </lineage>
</organism>
<sequence>VDTERRSKREQRGLAKSAPIYYEEPTSILNAIPASNWTHPIANDRRSPSTMLKVPRILVLGLFEWHVSILASAIDADASSPWTPYYHPPRHHAPSFQPNICAPDTRVSVQGVLVHVAQNMASATLADAFLSLAAIFTIFPCLHLPQHPPQLA</sequence>
<dbReference type="AlphaFoldDB" id="A0AAW0B858"/>
<evidence type="ECO:0000313" key="2">
    <source>
        <dbReference type="Proteomes" id="UP001383192"/>
    </source>
</evidence>
<proteinExistence type="predicted"/>
<evidence type="ECO:0000313" key="1">
    <source>
        <dbReference type="EMBL" id="KAK7022023.1"/>
    </source>
</evidence>
<accession>A0AAW0B858</accession>